<organism evidence="1 2">
    <name type="scientific">Pararge aegeria aegeria</name>
    <dbReference type="NCBI Taxonomy" id="348720"/>
    <lineage>
        <taxon>Eukaryota</taxon>
        <taxon>Metazoa</taxon>
        <taxon>Ecdysozoa</taxon>
        <taxon>Arthropoda</taxon>
        <taxon>Hexapoda</taxon>
        <taxon>Insecta</taxon>
        <taxon>Pterygota</taxon>
        <taxon>Neoptera</taxon>
        <taxon>Endopterygota</taxon>
        <taxon>Lepidoptera</taxon>
        <taxon>Glossata</taxon>
        <taxon>Ditrysia</taxon>
        <taxon>Papilionoidea</taxon>
        <taxon>Nymphalidae</taxon>
        <taxon>Satyrinae</taxon>
        <taxon>Satyrini</taxon>
        <taxon>Parargina</taxon>
        <taxon>Pararge</taxon>
    </lineage>
</organism>
<dbReference type="EMBL" id="CAKXAJ010006815">
    <property type="protein sequence ID" value="CAH2210172.1"/>
    <property type="molecule type" value="Genomic_DNA"/>
</dbReference>
<comment type="caution">
    <text evidence="1">The sequence shown here is derived from an EMBL/GenBank/DDBJ whole genome shotgun (WGS) entry which is preliminary data.</text>
</comment>
<evidence type="ECO:0000313" key="2">
    <source>
        <dbReference type="Proteomes" id="UP000838756"/>
    </source>
</evidence>
<dbReference type="Proteomes" id="UP000838756">
    <property type="component" value="Unassembled WGS sequence"/>
</dbReference>
<dbReference type="AlphaFoldDB" id="A0A8S4QLY8"/>
<sequence length="73" mass="8226">AARSWRERTSTRVRLSRHFMHCSRRLDASSPASAERMAHTMMDISFLERLGGYARGNDYAGIGVARGPSYHSL</sequence>
<reference evidence="1" key="1">
    <citation type="submission" date="2022-03" db="EMBL/GenBank/DDBJ databases">
        <authorList>
            <person name="Lindestad O."/>
        </authorList>
    </citation>
    <scope>NUCLEOTIDE SEQUENCE</scope>
</reference>
<keyword evidence="2" id="KW-1185">Reference proteome</keyword>
<feature type="non-terminal residue" evidence="1">
    <location>
        <position position="1"/>
    </location>
</feature>
<proteinExistence type="predicted"/>
<gene>
    <name evidence="1" type="primary">jg2586</name>
    <name evidence="1" type="ORF">PAEG_LOCUS2084</name>
</gene>
<name>A0A8S4QLY8_9NEOP</name>
<accession>A0A8S4QLY8</accession>
<protein>
    <submittedName>
        <fullName evidence="1">Jg2586 protein</fullName>
    </submittedName>
</protein>
<evidence type="ECO:0000313" key="1">
    <source>
        <dbReference type="EMBL" id="CAH2210172.1"/>
    </source>
</evidence>